<keyword evidence="2" id="KW-0964">Secreted</keyword>
<evidence type="ECO:0000256" key="4">
    <source>
        <dbReference type="ARBA" id="ARBA00022588"/>
    </source>
</evidence>
<evidence type="ECO:0000313" key="13">
    <source>
        <dbReference type="Proteomes" id="UP000242457"/>
    </source>
</evidence>
<keyword evidence="3" id="KW-0929">Antimicrobial</keyword>
<evidence type="ECO:0000256" key="3">
    <source>
        <dbReference type="ARBA" id="ARBA00022529"/>
    </source>
</evidence>
<feature type="domain" description="Invertebrate defensins family profile" evidence="10">
    <location>
        <begin position="43"/>
        <end position="83"/>
    </location>
</feature>
<comment type="subcellular location">
    <subcellularLocation>
        <location evidence="1">Secreted</location>
    </subcellularLocation>
</comment>
<evidence type="ECO:0000256" key="7">
    <source>
        <dbReference type="ARBA" id="ARBA00023022"/>
    </source>
</evidence>
<keyword evidence="5" id="KW-0391">Immunity</keyword>
<evidence type="ECO:0000259" key="10">
    <source>
        <dbReference type="PROSITE" id="PS51378"/>
    </source>
</evidence>
<dbReference type="EMBL" id="EF660337">
    <property type="protein sequence ID" value="ABS10820.1"/>
    <property type="molecule type" value="mRNA"/>
</dbReference>
<keyword evidence="8" id="KW-1015">Disulfide bond</keyword>
<proteinExistence type="evidence at transcript level"/>
<dbReference type="PROSITE" id="PS51378">
    <property type="entry name" value="INVERT_DEFENSINS"/>
    <property type="match status" value="1"/>
</dbReference>
<dbReference type="GO" id="GO:0005615">
    <property type="term" value="C:extracellular space"/>
    <property type="evidence" value="ECO:0007669"/>
    <property type="project" value="TreeGrafter"/>
</dbReference>
<dbReference type="AlphaFoldDB" id="A7L3U8"/>
<dbReference type="InterPro" id="IPR003614">
    <property type="entry name" value="Knottins"/>
</dbReference>
<dbReference type="GO" id="GO:0006959">
    <property type="term" value="P:humoral immune response"/>
    <property type="evidence" value="ECO:0007669"/>
    <property type="project" value="TreeGrafter"/>
</dbReference>
<dbReference type="PANTHER" id="PTHR13645">
    <property type="entry name" value="DEFENSIN"/>
    <property type="match status" value="1"/>
</dbReference>
<organism evidence="11">
    <name type="scientific">Apis cerana cerana</name>
    <name type="common">Oriental honeybee</name>
    <dbReference type="NCBI Taxonomy" id="94128"/>
    <lineage>
        <taxon>Eukaryota</taxon>
        <taxon>Metazoa</taxon>
        <taxon>Ecdysozoa</taxon>
        <taxon>Arthropoda</taxon>
        <taxon>Hexapoda</taxon>
        <taxon>Insecta</taxon>
        <taxon>Pterygota</taxon>
        <taxon>Neoptera</taxon>
        <taxon>Endopterygota</taxon>
        <taxon>Hymenoptera</taxon>
        <taxon>Apocrita</taxon>
        <taxon>Aculeata</taxon>
        <taxon>Apoidea</taxon>
        <taxon>Anthophila</taxon>
        <taxon>Apidae</taxon>
        <taxon>Apis</taxon>
    </lineage>
</organism>
<protein>
    <submittedName>
        <fullName evidence="11">Defensin</fullName>
    </submittedName>
    <submittedName>
        <fullName evidence="12">Royalisin</fullName>
    </submittedName>
</protein>
<dbReference type="PRINTS" id="PR00271">
    <property type="entry name" value="DEFENSIN"/>
</dbReference>
<reference evidence="12 13" key="2">
    <citation type="submission" date="2014-07" db="EMBL/GenBank/DDBJ databases">
        <title>Genomic and transcriptomic analysis on Apis cerana provide comprehensive insights into honey bee biology.</title>
        <authorList>
            <person name="Diao Q."/>
            <person name="Sun L."/>
            <person name="Zheng H."/>
            <person name="Zheng H."/>
            <person name="Xu S."/>
            <person name="Wang S."/>
            <person name="Zeng Z."/>
            <person name="Hu F."/>
            <person name="Su S."/>
            <person name="Wu J."/>
        </authorList>
    </citation>
    <scope>NUCLEOTIDE SEQUENCE [LARGE SCALE GENOMIC DNA]</scope>
    <source>
        <tissue evidence="12">Pupae without intestine</tissue>
    </source>
</reference>
<keyword evidence="7" id="KW-0044">Antibiotic</keyword>
<dbReference type="OrthoDB" id="10038290at2759"/>
<dbReference type="SUPFAM" id="SSF57095">
    <property type="entry name" value="Scorpion toxin-like"/>
    <property type="match status" value="1"/>
</dbReference>
<dbReference type="SMR" id="A7L3U8"/>
<dbReference type="InterPro" id="IPR001542">
    <property type="entry name" value="Defensin_invertebrate/fungal"/>
</dbReference>
<keyword evidence="13" id="KW-1185">Reference proteome</keyword>
<evidence type="ECO:0000256" key="2">
    <source>
        <dbReference type="ARBA" id="ARBA00022525"/>
    </source>
</evidence>
<dbReference type="STRING" id="94128.A7L3U8"/>
<evidence type="ECO:0000256" key="5">
    <source>
        <dbReference type="ARBA" id="ARBA00022859"/>
    </source>
</evidence>
<accession>A7L3U8</accession>
<reference evidence="11" key="1">
    <citation type="submission" date="2007-06" db="EMBL/GenBank/DDBJ databases">
        <authorList>
            <person name="Shen L.R."/>
            <person name="Yang Y.X."/>
            <person name="Gao Q.K."/>
            <person name="Cheng J.A."/>
        </authorList>
    </citation>
    <scope>NUCLEOTIDE SEQUENCE</scope>
</reference>
<evidence type="ECO:0000313" key="12">
    <source>
        <dbReference type="EMBL" id="PBC33490.1"/>
    </source>
</evidence>
<sequence length="95" mass="10730">MKIYFIVAFLFMAMVAIMAAPVEDEFEPLEHPENEERTDRHRRVTCDLLSFKGQVNDSACAANCLSLGKAGGHCKNGVCICRKTSFKDLWDKRFG</sequence>
<evidence type="ECO:0000256" key="1">
    <source>
        <dbReference type="ARBA" id="ARBA00004613"/>
    </source>
</evidence>
<evidence type="ECO:0000256" key="6">
    <source>
        <dbReference type="ARBA" id="ARBA00022940"/>
    </source>
</evidence>
<dbReference type="GO" id="GO:0042742">
    <property type="term" value="P:defense response to bacterium"/>
    <property type="evidence" value="ECO:0007669"/>
    <property type="project" value="UniProtKB-KW"/>
</dbReference>
<dbReference type="Proteomes" id="UP000242457">
    <property type="component" value="Unassembled WGS sequence"/>
</dbReference>
<evidence type="ECO:0000313" key="11">
    <source>
        <dbReference type="EMBL" id="ABS10820.1"/>
    </source>
</evidence>
<dbReference type="PANTHER" id="PTHR13645:SF0">
    <property type="entry name" value="DEFENSIN"/>
    <property type="match status" value="1"/>
</dbReference>
<dbReference type="InterPro" id="IPR017982">
    <property type="entry name" value="Defensin_insect"/>
</dbReference>
<dbReference type="Pfam" id="PF01097">
    <property type="entry name" value="Defensin_2"/>
    <property type="match status" value="1"/>
</dbReference>
<dbReference type="InterPro" id="IPR036574">
    <property type="entry name" value="Scorpion_toxin-like_sf"/>
</dbReference>
<keyword evidence="6" id="KW-0211">Defensin</keyword>
<feature type="chain" id="PRO_5002712229" evidence="9">
    <location>
        <begin position="20"/>
        <end position="95"/>
    </location>
</feature>
<dbReference type="SMART" id="SM00505">
    <property type="entry name" value="Knot1"/>
    <property type="match status" value="1"/>
</dbReference>
<gene>
    <name evidence="11" type="primary">Def</name>
    <name evidence="12" type="ORF">APICC_04356</name>
</gene>
<dbReference type="Gene3D" id="3.30.30.10">
    <property type="entry name" value="Knottin, scorpion toxin-like"/>
    <property type="match status" value="1"/>
</dbReference>
<evidence type="ECO:0000256" key="8">
    <source>
        <dbReference type="ARBA" id="ARBA00023157"/>
    </source>
</evidence>
<evidence type="ECO:0000256" key="9">
    <source>
        <dbReference type="SAM" id="SignalP"/>
    </source>
</evidence>
<keyword evidence="4" id="KW-0399">Innate immunity</keyword>
<keyword evidence="9" id="KW-0732">Signal</keyword>
<dbReference type="GO" id="GO:0045087">
    <property type="term" value="P:innate immune response"/>
    <property type="evidence" value="ECO:0007669"/>
    <property type="project" value="UniProtKB-KW"/>
</dbReference>
<name>A7L3U8_APICC</name>
<dbReference type="EMBL" id="KZ288202">
    <property type="protein sequence ID" value="PBC33490.1"/>
    <property type="molecule type" value="Genomic_DNA"/>
</dbReference>
<feature type="signal peptide" evidence="9">
    <location>
        <begin position="1"/>
        <end position="19"/>
    </location>
</feature>
<dbReference type="CDD" id="cd21806">
    <property type="entry name" value="DEFL_defensin-like"/>
    <property type="match status" value="1"/>
</dbReference>